<keyword evidence="1" id="KW-0472">Membrane</keyword>
<name>C6C7X5_MUSP7</name>
<dbReference type="Pfam" id="PF10767">
    <property type="entry name" value="YbjO_DH-like"/>
    <property type="match status" value="1"/>
</dbReference>
<proteinExistence type="predicted"/>
<dbReference type="Proteomes" id="UP000002734">
    <property type="component" value="Chromosome"/>
</dbReference>
<keyword evidence="1" id="KW-0812">Transmembrane</keyword>
<dbReference type="AlphaFoldDB" id="C6C7X5"/>
<sequence length="164" mass="18173">MFQEEHTILYGKKAIMRRSAFAPVAVMVAGIAIITTRCLRILLMVGELGVSEFVDWLSNSAKEWDTTLVLLGALVIVSLEIRCGFAVLSGINWGRWCFLAAECLVTVYMLTASMVDFLPPVFHIGGGTTGEILNNLLLQQLPDALLILLLFIPRRSQRFFAQPS</sequence>
<feature type="transmembrane region" description="Helical" evidence="1">
    <location>
        <begin position="20"/>
        <end position="44"/>
    </location>
</feature>
<evidence type="ECO:0008006" key="4">
    <source>
        <dbReference type="Google" id="ProtNLM"/>
    </source>
</evidence>
<accession>C6C7X5</accession>
<dbReference type="InterPro" id="IPR019703">
    <property type="entry name" value="YbjO_DH-like"/>
</dbReference>
<dbReference type="EMBL" id="CP001654">
    <property type="protein sequence ID" value="ACS86067.1"/>
    <property type="molecule type" value="Genomic_DNA"/>
</dbReference>
<dbReference type="HOGENOM" id="CLU_142271_0_0_6"/>
<organism evidence="2 3">
    <name type="scientific">Musicola paradisiaca (strain Ech703)</name>
    <name type="common">Dickeya paradisiaca</name>
    <name type="synonym">Dickeya dadantii</name>
    <dbReference type="NCBI Taxonomy" id="579405"/>
    <lineage>
        <taxon>Bacteria</taxon>
        <taxon>Pseudomonadati</taxon>
        <taxon>Pseudomonadota</taxon>
        <taxon>Gammaproteobacteria</taxon>
        <taxon>Enterobacterales</taxon>
        <taxon>Pectobacteriaceae</taxon>
        <taxon>Musicola</taxon>
    </lineage>
</organism>
<reference evidence="2" key="1">
    <citation type="submission" date="2009-06" db="EMBL/GenBank/DDBJ databases">
        <title>Complete sequence of Dickeya dadantii Ech703.</title>
        <authorList>
            <consortium name="US DOE Joint Genome Institute"/>
            <person name="Lucas S."/>
            <person name="Copeland A."/>
            <person name="Lapidus A."/>
            <person name="Glavina del Rio T."/>
            <person name="Dalin E."/>
            <person name="Tice H."/>
            <person name="Bruce D."/>
            <person name="Goodwin L."/>
            <person name="Pitluck S."/>
            <person name="Chertkov O."/>
            <person name="Brettin T."/>
            <person name="Detter J.C."/>
            <person name="Han C."/>
            <person name="Larimer F."/>
            <person name="Land M."/>
            <person name="Hauser L."/>
            <person name="Kyrpides N."/>
            <person name="Mikhailova N."/>
            <person name="Balakrishnan V."/>
            <person name="Glasner J."/>
            <person name="Perna N.T."/>
        </authorList>
    </citation>
    <scope>NUCLEOTIDE SEQUENCE [LARGE SCALE GENOMIC DNA]</scope>
    <source>
        <strain evidence="2">Ech703</strain>
    </source>
</reference>
<keyword evidence="1" id="KW-1133">Transmembrane helix</keyword>
<feature type="transmembrane region" description="Helical" evidence="1">
    <location>
        <begin position="64"/>
        <end position="81"/>
    </location>
</feature>
<feature type="transmembrane region" description="Helical" evidence="1">
    <location>
        <begin position="132"/>
        <end position="152"/>
    </location>
</feature>
<protein>
    <recommendedName>
        <fullName evidence="4">DUF2593 domain-containing protein</fullName>
    </recommendedName>
</protein>
<feature type="transmembrane region" description="Helical" evidence="1">
    <location>
        <begin position="93"/>
        <end position="112"/>
    </location>
</feature>
<evidence type="ECO:0000313" key="3">
    <source>
        <dbReference type="Proteomes" id="UP000002734"/>
    </source>
</evidence>
<gene>
    <name evidence="2" type="ordered locus">Dd703_2283</name>
</gene>
<keyword evidence="3" id="KW-1185">Reference proteome</keyword>
<dbReference type="eggNOG" id="ENOG5032W9M">
    <property type="taxonomic scope" value="Bacteria"/>
</dbReference>
<dbReference type="KEGG" id="dda:Dd703_2283"/>
<evidence type="ECO:0000313" key="2">
    <source>
        <dbReference type="EMBL" id="ACS86067.1"/>
    </source>
</evidence>
<dbReference type="STRING" id="579405.Dd703_2283"/>
<evidence type="ECO:0000256" key="1">
    <source>
        <dbReference type="SAM" id="Phobius"/>
    </source>
</evidence>